<keyword evidence="8" id="KW-0812">Transmembrane</keyword>
<evidence type="ECO:0000256" key="4">
    <source>
        <dbReference type="ARBA" id="ARBA00022729"/>
    </source>
</evidence>
<dbReference type="FunFam" id="2.60.40.10:FF:000731">
    <property type="entry name" value="Lysosomal beta glucosidase"/>
    <property type="match status" value="1"/>
</dbReference>
<keyword evidence="4" id="KW-0732">Signal</keyword>
<comment type="similarity">
    <text evidence="2">Belongs to the glycosyl hydrolase 3 family.</text>
</comment>
<dbReference type="KEGG" id="blac:94350000"/>
<dbReference type="InterPro" id="IPR013783">
    <property type="entry name" value="Ig-like_fold"/>
</dbReference>
<dbReference type="AlphaFoldDB" id="A0A976FNN8"/>
<dbReference type="FunFam" id="3.20.20.300:FF:000007">
    <property type="entry name" value="Lysosomal beta glucosidase"/>
    <property type="match status" value="1"/>
</dbReference>
<feature type="compositionally biased region" description="Acidic residues" evidence="7">
    <location>
        <begin position="901"/>
        <end position="911"/>
    </location>
</feature>
<keyword evidence="11" id="KW-1185">Reference proteome</keyword>
<evidence type="ECO:0000256" key="1">
    <source>
        <dbReference type="ARBA" id="ARBA00000448"/>
    </source>
</evidence>
<evidence type="ECO:0000256" key="6">
    <source>
        <dbReference type="ARBA" id="ARBA00023295"/>
    </source>
</evidence>
<evidence type="ECO:0000259" key="9">
    <source>
        <dbReference type="SMART" id="SM01217"/>
    </source>
</evidence>
<comment type="caution">
    <text evidence="10">The sequence shown here is derived from an EMBL/GenBank/DDBJ whole genome shotgun (WGS) entry which is preliminary data.</text>
</comment>
<dbReference type="EMBL" id="SHOA02000008">
    <property type="protein sequence ID" value="TDH69940.1"/>
    <property type="molecule type" value="Genomic_DNA"/>
</dbReference>
<evidence type="ECO:0000256" key="5">
    <source>
        <dbReference type="ARBA" id="ARBA00022801"/>
    </source>
</evidence>
<feature type="transmembrane region" description="Helical" evidence="8">
    <location>
        <begin position="44"/>
        <end position="68"/>
    </location>
</feature>
<evidence type="ECO:0000313" key="11">
    <source>
        <dbReference type="Proteomes" id="UP000294530"/>
    </source>
</evidence>
<dbReference type="InterPro" id="IPR001764">
    <property type="entry name" value="Glyco_hydro_3_N"/>
</dbReference>
<dbReference type="FunFam" id="3.40.50.1700:FF:000006">
    <property type="entry name" value="Lysosomal beta glucosidase"/>
    <property type="match status" value="1"/>
</dbReference>
<dbReference type="SUPFAM" id="SSF52279">
    <property type="entry name" value="Beta-D-glucan exohydrolase, C-terminal domain"/>
    <property type="match status" value="1"/>
</dbReference>
<feature type="domain" description="Fibronectin type III-like" evidence="9">
    <location>
        <begin position="720"/>
        <end position="794"/>
    </location>
</feature>
<dbReference type="Gene3D" id="3.40.50.1700">
    <property type="entry name" value="Glycoside hydrolase family 3 C-terminal domain"/>
    <property type="match status" value="1"/>
</dbReference>
<proteinExistence type="inferred from homology"/>
<keyword evidence="8" id="KW-0472">Membrane</keyword>
<accession>A0A976FNN8</accession>
<dbReference type="PANTHER" id="PTHR30620">
    <property type="entry name" value="PERIPLASMIC BETA-GLUCOSIDASE-RELATED"/>
    <property type="match status" value="1"/>
</dbReference>
<dbReference type="InterPro" id="IPR017853">
    <property type="entry name" value="GH"/>
</dbReference>
<evidence type="ECO:0000256" key="2">
    <source>
        <dbReference type="ARBA" id="ARBA00005336"/>
    </source>
</evidence>
<gene>
    <name evidence="10" type="ORF">CCR75_006259</name>
</gene>
<dbReference type="Proteomes" id="UP000294530">
    <property type="component" value="Unassembled WGS sequence"/>
</dbReference>
<dbReference type="SMART" id="SM01217">
    <property type="entry name" value="Fn3_like"/>
    <property type="match status" value="1"/>
</dbReference>
<feature type="compositionally biased region" description="Basic and acidic residues" evidence="7">
    <location>
        <begin position="854"/>
        <end position="867"/>
    </location>
</feature>
<feature type="region of interest" description="Disordered" evidence="7">
    <location>
        <begin position="849"/>
        <end position="911"/>
    </location>
</feature>
<dbReference type="SUPFAM" id="SSF51445">
    <property type="entry name" value="(Trans)glycosidases"/>
    <property type="match status" value="1"/>
</dbReference>
<keyword evidence="5" id="KW-0378">Hydrolase</keyword>
<protein>
    <recommendedName>
        <fullName evidence="3">beta-glucosidase</fullName>
        <ecNumber evidence="3">3.2.1.21</ecNumber>
    </recommendedName>
</protein>
<dbReference type="GO" id="GO:0009251">
    <property type="term" value="P:glucan catabolic process"/>
    <property type="evidence" value="ECO:0007669"/>
    <property type="project" value="TreeGrafter"/>
</dbReference>
<dbReference type="InterPro" id="IPR026891">
    <property type="entry name" value="Fn3-like"/>
</dbReference>
<dbReference type="EC" id="3.2.1.21" evidence="3"/>
<evidence type="ECO:0000256" key="3">
    <source>
        <dbReference type="ARBA" id="ARBA00012744"/>
    </source>
</evidence>
<keyword evidence="6" id="KW-0326">Glycosidase</keyword>
<dbReference type="Gene3D" id="2.60.40.10">
    <property type="entry name" value="Immunoglobulins"/>
    <property type="match status" value="1"/>
</dbReference>
<dbReference type="InterPro" id="IPR036881">
    <property type="entry name" value="Glyco_hydro_3_C_sf"/>
</dbReference>
<reference evidence="10 11" key="1">
    <citation type="journal article" date="2021" name="Genome Biol.">
        <title>AFLAP: assembly-free linkage analysis pipeline using k-mers from genome sequencing data.</title>
        <authorList>
            <person name="Fletcher K."/>
            <person name="Zhang L."/>
            <person name="Gil J."/>
            <person name="Han R."/>
            <person name="Cavanaugh K."/>
            <person name="Michelmore R."/>
        </authorList>
    </citation>
    <scope>NUCLEOTIDE SEQUENCE [LARGE SCALE GENOMIC DNA]</scope>
    <source>
        <strain evidence="10 11">SF5</strain>
    </source>
</reference>
<dbReference type="PRINTS" id="PR00133">
    <property type="entry name" value="GLHYDRLASE3"/>
</dbReference>
<dbReference type="InterPro" id="IPR051915">
    <property type="entry name" value="Cellulose_Degrad_GH3"/>
</dbReference>
<dbReference type="RefSeq" id="XP_067819439.1">
    <property type="nucleotide sequence ID" value="XM_067964329.1"/>
</dbReference>
<evidence type="ECO:0000256" key="7">
    <source>
        <dbReference type="SAM" id="MobiDB-lite"/>
    </source>
</evidence>
<dbReference type="Pfam" id="PF14310">
    <property type="entry name" value="Fn3-like"/>
    <property type="match status" value="1"/>
</dbReference>
<sequence>MTVIVESCFPQSTRKRRTVADLLASRRSLNQKLILQFAPFSTRISWIVIAFVAMLSYLAAVSSAAALFSGVVVGDPFEARARAMVDTFTPAQLLGQMCQLTLGTVMNSTTRELNETLVRQYAKQYVGSYFNTYWDQGINGRYGYNASEFRALINRIQEITLEETNGHPIIFGIDSVHGAIYVEGAVMMPQQINYGASFNPDLVYKIGQITARDTEAAGISLIFGPILDISHSKLWARTYETFGEDPRLASVLGAAIVRGIQSYNQSSACLKHFIGYAKTSSGHDRDDVTMGDFELLNRFVPSFKAAIDAGALSVMESYSSINGEPVISSTKILTDLLRNDLGFKGMVVSDYNEVYNLFDYHRVVPSREKASEASLLHTSLDMNMVPLDTDFIQHGLKMLETYPEKEARLRESVVRIVTLKLKTGLYENPLPGADYVSLVGNEKDREIALEMARESIVLLMNNDSALPLKKKASVFLTGPSADNIGYQCGGWSLAWQGYSGNEMFPNGISVRQGFEKAGGNDSFTYFNGMFINGSVSDKDLETAVKHASAHEFTVVVIGETHYTEKPGDIDDLALPAGQVRYVEALAATGTKVITVYFGGRPRLLGSIVENSVAVINGMLPCELGGQALVEILYGDVNPSGKLPITYPKDPANIAIPYNHLITTRCASDSCVMQWDFGAGLSYTQWNYSAVTLDRTIVSGADDTVTATVTVTNVGDRTGKETVMLFLIQPIRKISVPNVKMLKKFEKIELNAGESMDVTFTLSEEDWGVYKPQIGKGLHRIVEDTNYVVAIKPDTECNVYGGPLINPLCAQFRINLSGTPAVSGPQSAKSPAPIDITGLNGPAPLVFTNGPVPSHGEDSSSITEERIDTSSVTTEAPEPRNESAISDDVDLDHLPIPNGEVETLEYDTDYLK</sequence>
<dbReference type="Pfam" id="PF01915">
    <property type="entry name" value="Glyco_hydro_3_C"/>
    <property type="match status" value="1"/>
</dbReference>
<dbReference type="GeneID" id="94350000"/>
<organism evidence="10 11">
    <name type="scientific">Bremia lactucae</name>
    <name type="common">Lettuce downy mildew</name>
    <dbReference type="NCBI Taxonomy" id="4779"/>
    <lineage>
        <taxon>Eukaryota</taxon>
        <taxon>Sar</taxon>
        <taxon>Stramenopiles</taxon>
        <taxon>Oomycota</taxon>
        <taxon>Peronosporomycetes</taxon>
        <taxon>Peronosporales</taxon>
        <taxon>Peronosporaceae</taxon>
        <taxon>Bremia</taxon>
    </lineage>
</organism>
<dbReference type="InterPro" id="IPR002772">
    <property type="entry name" value="Glyco_hydro_3_C"/>
</dbReference>
<name>A0A976FNN8_BRELC</name>
<keyword evidence="8" id="KW-1133">Transmembrane helix</keyword>
<evidence type="ECO:0000313" key="10">
    <source>
        <dbReference type="EMBL" id="TDH69940.1"/>
    </source>
</evidence>
<evidence type="ECO:0000256" key="8">
    <source>
        <dbReference type="SAM" id="Phobius"/>
    </source>
</evidence>
<dbReference type="Pfam" id="PF00933">
    <property type="entry name" value="Glyco_hydro_3"/>
    <property type="match status" value="1"/>
</dbReference>
<dbReference type="InterPro" id="IPR036962">
    <property type="entry name" value="Glyco_hydro_3_N_sf"/>
</dbReference>
<comment type="catalytic activity">
    <reaction evidence="1">
        <text>Hydrolysis of terminal, non-reducing beta-D-glucosyl residues with release of beta-D-glucose.</text>
        <dbReference type="EC" id="3.2.1.21"/>
    </reaction>
</comment>
<dbReference type="PANTHER" id="PTHR30620:SF16">
    <property type="entry name" value="LYSOSOMAL BETA GLUCOSIDASE"/>
    <property type="match status" value="1"/>
</dbReference>
<dbReference type="OrthoDB" id="416222at2759"/>
<dbReference type="Gene3D" id="3.20.20.300">
    <property type="entry name" value="Glycoside hydrolase, family 3, N-terminal domain"/>
    <property type="match status" value="1"/>
</dbReference>
<dbReference type="GO" id="GO:0008422">
    <property type="term" value="F:beta-glucosidase activity"/>
    <property type="evidence" value="ECO:0007669"/>
    <property type="project" value="UniProtKB-EC"/>
</dbReference>